<dbReference type="Proteomes" id="UP000644693">
    <property type="component" value="Unassembled WGS sequence"/>
</dbReference>
<dbReference type="EMBL" id="BMYM01000002">
    <property type="protein sequence ID" value="GHD33720.1"/>
    <property type="molecule type" value="Genomic_DNA"/>
</dbReference>
<reference evidence="2" key="2">
    <citation type="submission" date="2020-09" db="EMBL/GenBank/DDBJ databases">
        <authorList>
            <person name="Sun Q."/>
            <person name="Kim S."/>
        </authorList>
    </citation>
    <scope>NUCLEOTIDE SEQUENCE</scope>
    <source>
        <strain evidence="2">KCTC 23430</strain>
    </source>
</reference>
<evidence type="ECO:0000313" key="2">
    <source>
        <dbReference type="EMBL" id="GHD33720.1"/>
    </source>
</evidence>
<reference evidence="2" key="1">
    <citation type="journal article" date="2014" name="Int. J. Syst. Evol. Microbiol.">
        <title>Complete genome sequence of Corynebacterium casei LMG S-19264T (=DSM 44701T), isolated from a smear-ripened cheese.</title>
        <authorList>
            <consortium name="US DOE Joint Genome Institute (JGI-PGF)"/>
            <person name="Walter F."/>
            <person name="Albersmeier A."/>
            <person name="Kalinowski J."/>
            <person name="Ruckert C."/>
        </authorList>
    </citation>
    <scope>NUCLEOTIDE SEQUENCE</scope>
    <source>
        <strain evidence="2">KCTC 23430</strain>
    </source>
</reference>
<protein>
    <recommendedName>
        <fullName evidence="4">Long-chain-fatty-acyl-CoA reductase</fullName>
    </recommendedName>
</protein>
<organism evidence="2 3">
    <name type="scientific">Parahalioglobus pacificus</name>
    <dbReference type="NCBI Taxonomy" id="930806"/>
    <lineage>
        <taxon>Bacteria</taxon>
        <taxon>Pseudomonadati</taxon>
        <taxon>Pseudomonadota</taxon>
        <taxon>Gammaproteobacteria</taxon>
        <taxon>Cellvibrionales</taxon>
        <taxon>Halieaceae</taxon>
        <taxon>Parahalioglobus</taxon>
    </lineage>
</organism>
<name>A0A919CKN2_9GAMM</name>
<comment type="caution">
    <text evidence="2">The sequence shown here is derived from an EMBL/GenBank/DDBJ whole genome shotgun (WGS) entry which is preliminary data.</text>
</comment>
<dbReference type="GO" id="GO:0008218">
    <property type="term" value="P:bioluminescence"/>
    <property type="evidence" value="ECO:0007669"/>
    <property type="project" value="InterPro"/>
</dbReference>
<gene>
    <name evidence="2" type="ORF">GCM10007053_18440</name>
</gene>
<dbReference type="InterPro" id="IPR008670">
    <property type="entry name" value="CoA_reduct_LuxC"/>
</dbReference>
<dbReference type="GO" id="GO:0003995">
    <property type="term" value="F:acyl-CoA dehydrogenase activity"/>
    <property type="evidence" value="ECO:0007669"/>
    <property type="project" value="InterPro"/>
</dbReference>
<keyword evidence="1" id="KW-0521">NADP</keyword>
<dbReference type="AlphaFoldDB" id="A0A919CKN2"/>
<evidence type="ECO:0008006" key="4">
    <source>
        <dbReference type="Google" id="ProtNLM"/>
    </source>
</evidence>
<dbReference type="Pfam" id="PF05893">
    <property type="entry name" value="LuxC"/>
    <property type="match status" value="1"/>
</dbReference>
<evidence type="ECO:0000313" key="3">
    <source>
        <dbReference type="Proteomes" id="UP000644693"/>
    </source>
</evidence>
<proteinExistence type="predicted"/>
<keyword evidence="3" id="KW-1185">Reference proteome</keyword>
<sequence>MSSLYYFQRGERTIAARLAYDPSDLVAAWASLRSKMTRRLHPDFTRDEWAYLIAFLDEKSLLAPVYSTFGEFAKTQSIPHEVYVPRGSIAVWLPNNVSLLGPLVAILLSLTGQPARYKLGSRAANLVGAFLNFAAIETENTQLREYIDERTECLFLDRGDDRIDKLVEGAAVRMVFGSDEAAGSVHAKSKSPTSVGFSFVDKHSEAWIDYNHMNDASLSELIKIFAIYGRAGCTSPKRIVLLNSSRAEAEEFRGRLLDMWPSIIADDVDPHHASDNVMACQWALANGWNASLVARNKAVIALGNMQLEPAESHLCMNIVSCSLDEALEYLPTNTQTVGYCCSPSSHGEWLSRLSTTKIHRFVPVGKMHHFNHVWDGQDFWAGCFQSIEVA</sequence>
<evidence type="ECO:0000256" key="1">
    <source>
        <dbReference type="ARBA" id="ARBA00022857"/>
    </source>
</evidence>
<dbReference type="RefSeq" id="WP_189477517.1">
    <property type="nucleotide sequence ID" value="NZ_BMYM01000002.1"/>
</dbReference>
<accession>A0A919CKN2</accession>